<keyword evidence="12" id="KW-0812">Transmembrane</keyword>
<dbReference type="SUPFAM" id="SSF47384">
    <property type="entry name" value="Homodimeric domain of signal transducing histidine kinase"/>
    <property type="match status" value="1"/>
</dbReference>
<keyword evidence="6" id="KW-0808">Transferase</keyword>
<dbReference type="Pfam" id="PF02518">
    <property type="entry name" value="HATPase_c"/>
    <property type="match status" value="1"/>
</dbReference>
<dbReference type="EMBL" id="FOHN01000012">
    <property type="protein sequence ID" value="SET24988.1"/>
    <property type="molecule type" value="Genomic_DNA"/>
</dbReference>
<keyword evidence="4" id="KW-1003">Cell membrane</keyword>
<name>A0A1I0D073_9FIRM</name>
<dbReference type="SMART" id="SM00387">
    <property type="entry name" value="HATPase_c"/>
    <property type="match status" value="1"/>
</dbReference>
<evidence type="ECO:0000313" key="15">
    <source>
        <dbReference type="Proteomes" id="UP000199800"/>
    </source>
</evidence>
<dbReference type="PANTHER" id="PTHR45453">
    <property type="entry name" value="PHOSPHATE REGULON SENSOR PROTEIN PHOR"/>
    <property type="match status" value="1"/>
</dbReference>
<dbReference type="InterPro" id="IPR003661">
    <property type="entry name" value="HisK_dim/P_dom"/>
</dbReference>
<keyword evidence="15" id="KW-1185">Reference proteome</keyword>
<keyword evidence="7" id="KW-0547">Nucleotide-binding</keyword>
<evidence type="ECO:0000256" key="9">
    <source>
        <dbReference type="ARBA" id="ARBA00022840"/>
    </source>
</evidence>
<evidence type="ECO:0000256" key="10">
    <source>
        <dbReference type="ARBA" id="ARBA00023012"/>
    </source>
</evidence>
<dbReference type="OrthoDB" id="9813151at2"/>
<evidence type="ECO:0000256" key="8">
    <source>
        <dbReference type="ARBA" id="ARBA00022777"/>
    </source>
</evidence>
<dbReference type="PANTHER" id="PTHR45453:SF1">
    <property type="entry name" value="PHOSPHATE REGULON SENSOR PROTEIN PHOR"/>
    <property type="match status" value="1"/>
</dbReference>
<feature type="transmembrane region" description="Helical" evidence="12">
    <location>
        <begin position="147"/>
        <end position="174"/>
    </location>
</feature>
<feature type="domain" description="Histidine kinase" evidence="13">
    <location>
        <begin position="228"/>
        <end position="443"/>
    </location>
</feature>
<evidence type="ECO:0000256" key="1">
    <source>
        <dbReference type="ARBA" id="ARBA00000085"/>
    </source>
</evidence>
<dbReference type="EC" id="2.7.13.3" evidence="3"/>
<gene>
    <name evidence="14" type="ORF">SAMN04487772_11226</name>
</gene>
<dbReference type="PROSITE" id="PS50109">
    <property type="entry name" value="HIS_KIN"/>
    <property type="match status" value="1"/>
</dbReference>
<dbReference type="InterPro" id="IPR031967">
    <property type="entry name" value="PhoR_single_Cache-like_dom"/>
</dbReference>
<keyword evidence="10" id="KW-0902">Two-component regulatory system</keyword>
<dbReference type="Gene3D" id="3.30.450.20">
    <property type="entry name" value="PAS domain"/>
    <property type="match status" value="1"/>
</dbReference>
<keyword evidence="11 12" id="KW-0472">Membrane</keyword>
<dbReference type="InterPro" id="IPR003594">
    <property type="entry name" value="HATPase_dom"/>
</dbReference>
<dbReference type="Gene3D" id="1.10.287.130">
    <property type="match status" value="1"/>
</dbReference>
<dbReference type="InterPro" id="IPR005467">
    <property type="entry name" value="His_kinase_dom"/>
</dbReference>
<dbReference type="Pfam" id="PF16736">
    <property type="entry name" value="sCache_like"/>
    <property type="match status" value="1"/>
</dbReference>
<dbReference type="Gene3D" id="3.30.565.10">
    <property type="entry name" value="Histidine kinase-like ATPase, C-terminal domain"/>
    <property type="match status" value="1"/>
</dbReference>
<evidence type="ECO:0000313" key="14">
    <source>
        <dbReference type="EMBL" id="SET24988.1"/>
    </source>
</evidence>
<evidence type="ECO:0000256" key="2">
    <source>
        <dbReference type="ARBA" id="ARBA00004236"/>
    </source>
</evidence>
<proteinExistence type="predicted"/>
<dbReference type="FunFam" id="1.10.287.130:FF:000008">
    <property type="entry name" value="Two-component sensor histidine kinase"/>
    <property type="match status" value="1"/>
</dbReference>
<dbReference type="PRINTS" id="PR00344">
    <property type="entry name" value="BCTRLSENSOR"/>
</dbReference>
<dbReference type="InterPro" id="IPR036097">
    <property type="entry name" value="HisK_dim/P_sf"/>
</dbReference>
<sequence>MRKRIYMNMCALSCAILMVISVFVLVLFHNVNHIMMEKQMKSEVEDIAIALEHMNSKEVQRYLESISKENDSRITVVAKDGTVLYDSKEKASQMGNHKDRPEIKEAFTHGSSFDVRHSKTLNEQTYYASQCVKSGEAVRIAYVSQSLLSLVISLTPYYFVVFAFIMVLSLVVAWKMSNTIIEPINNIDIHNPETNFRYKEFNPLLRRISKYNDERKKNEKLRREFSANVSHELKTPITTISGYADLLRNGMVKAEDVEHFSEKIYKESERLINLVNDIIKLSRLDEKKVGIDVVSVKMNELAMRVEQSLQPVTDRYKVKFDLDIENIRITAVELMMEELLYNLCENAIKYNKPGGFVHLRIKRKQEKVVIEVEDNGIGIPKDCQNRIFERFYRVDKSHSKQIGGTGLGLAIVKHVVEYHEGKIDIDSDVGIGTKIMVTLPAETKVS</sequence>
<evidence type="ECO:0000256" key="6">
    <source>
        <dbReference type="ARBA" id="ARBA00022679"/>
    </source>
</evidence>
<dbReference type="SMART" id="SM00388">
    <property type="entry name" value="HisKA"/>
    <property type="match status" value="1"/>
</dbReference>
<evidence type="ECO:0000256" key="4">
    <source>
        <dbReference type="ARBA" id="ARBA00022475"/>
    </source>
</evidence>
<dbReference type="GO" id="GO:0005524">
    <property type="term" value="F:ATP binding"/>
    <property type="evidence" value="ECO:0007669"/>
    <property type="project" value="UniProtKB-KW"/>
</dbReference>
<dbReference type="AlphaFoldDB" id="A0A1I0D073"/>
<dbReference type="GO" id="GO:0016036">
    <property type="term" value="P:cellular response to phosphate starvation"/>
    <property type="evidence" value="ECO:0007669"/>
    <property type="project" value="TreeGrafter"/>
</dbReference>
<evidence type="ECO:0000256" key="7">
    <source>
        <dbReference type="ARBA" id="ARBA00022741"/>
    </source>
</evidence>
<dbReference type="RefSeq" id="WP_092477919.1">
    <property type="nucleotide sequence ID" value="NZ_FOHN01000012.1"/>
</dbReference>
<evidence type="ECO:0000256" key="11">
    <source>
        <dbReference type="ARBA" id="ARBA00023136"/>
    </source>
</evidence>
<dbReference type="STRING" id="29364.SAMN04487772_11226"/>
<dbReference type="InterPro" id="IPR036890">
    <property type="entry name" value="HATPase_C_sf"/>
</dbReference>
<feature type="transmembrane region" description="Helical" evidence="12">
    <location>
        <begin position="6"/>
        <end position="31"/>
    </location>
</feature>
<organism evidence="14 15">
    <name type="scientific">[Clostridium] polysaccharolyticum</name>
    <dbReference type="NCBI Taxonomy" id="29364"/>
    <lineage>
        <taxon>Bacteria</taxon>
        <taxon>Bacillati</taxon>
        <taxon>Bacillota</taxon>
        <taxon>Clostridia</taxon>
        <taxon>Lachnospirales</taxon>
        <taxon>Lachnospiraceae</taxon>
    </lineage>
</organism>
<evidence type="ECO:0000259" key="13">
    <source>
        <dbReference type="PROSITE" id="PS50109"/>
    </source>
</evidence>
<dbReference type="GO" id="GO:0000155">
    <property type="term" value="F:phosphorelay sensor kinase activity"/>
    <property type="evidence" value="ECO:0007669"/>
    <property type="project" value="InterPro"/>
</dbReference>
<dbReference type="CDD" id="cd00082">
    <property type="entry name" value="HisKA"/>
    <property type="match status" value="1"/>
</dbReference>
<evidence type="ECO:0000256" key="3">
    <source>
        <dbReference type="ARBA" id="ARBA00012438"/>
    </source>
</evidence>
<dbReference type="GO" id="GO:0004721">
    <property type="term" value="F:phosphoprotein phosphatase activity"/>
    <property type="evidence" value="ECO:0007669"/>
    <property type="project" value="TreeGrafter"/>
</dbReference>
<protein>
    <recommendedName>
        <fullName evidence="3">histidine kinase</fullName>
        <ecNumber evidence="3">2.7.13.3</ecNumber>
    </recommendedName>
</protein>
<keyword evidence="5" id="KW-0597">Phosphoprotein</keyword>
<dbReference type="InterPro" id="IPR004358">
    <property type="entry name" value="Sig_transdc_His_kin-like_C"/>
</dbReference>
<keyword evidence="8 14" id="KW-0418">Kinase</keyword>
<comment type="catalytic activity">
    <reaction evidence="1">
        <text>ATP + protein L-histidine = ADP + protein N-phospho-L-histidine.</text>
        <dbReference type="EC" id="2.7.13.3"/>
    </reaction>
</comment>
<reference evidence="14 15" key="1">
    <citation type="submission" date="2016-10" db="EMBL/GenBank/DDBJ databases">
        <authorList>
            <person name="de Groot N.N."/>
        </authorList>
    </citation>
    <scope>NUCLEOTIDE SEQUENCE [LARGE SCALE GENOMIC DNA]</scope>
    <source>
        <strain evidence="14 15">DSM 1801</strain>
    </source>
</reference>
<dbReference type="FunFam" id="3.30.565.10:FF:000006">
    <property type="entry name" value="Sensor histidine kinase WalK"/>
    <property type="match status" value="1"/>
</dbReference>
<evidence type="ECO:0000256" key="5">
    <source>
        <dbReference type="ARBA" id="ARBA00022553"/>
    </source>
</evidence>
<comment type="subcellular location">
    <subcellularLocation>
        <location evidence="2">Cell membrane</location>
    </subcellularLocation>
</comment>
<accession>A0A1I0D073</accession>
<dbReference type="Proteomes" id="UP000199800">
    <property type="component" value="Unassembled WGS sequence"/>
</dbReference>
<dbReference type="GO" id="GO:0005886">
    <property type="term" value="C:plasma membrane"/>
    <property type="evidence" value="ECO:0007669"/>
    <property type="project" value="UniProtKB-SubCell"/>
</dbReference>
<keyword evidence="12" id="KW-1133">Transmembrane helix</keyword>
<dbReference type="InterPro" id="IPR050351">
    <property type="entry name" value="BphY/WalK/GraS-like"/>
</dbReference>
<dbReference type="CDD" id="cd00075">
    <property type="entry name" value="HATPase"/>
    <property type="match status" value="1"/>
</dbReference>
<dbReference type="Pfam" id="PF00512">
    <property type="entry name" value="HisKA"/>
    <property type="match status" value="1"/>
</dbReference>
<keyword evidence="9" id="KW-0067">ATP-binding</keyword>
<evidence type="ECO:0000256" key="12">
    <source>
        <dbReference type="SAM" id="Phobius"/>
    </source>
</evidence>
<dbReference type="SUPFAM" id="SSF55874">
    <property type="entry name" value="ATPase domain of HSP90 chaperone/DNA topoisomerase II/histidine kinase"/>
    <property type="match status" value="1"/>
</dbReference>